<proteinExistence type="inferred from homology"/>
<evidence type="ECO:0000256" key="4">
    <source>
        <dbReference type="SAM" id="MobiDB-lite"/>
    </source>
</evidence>
<comment type="similarity">
    <text evidence="1">Belongs to the VPS13 family.</text>
</comment>
<organism evidence="9 10">
    <name type="scientific">Monodon monoceros</name>
    <name type="common">Narwhal</name>
    <name type="synonym">Ceratodon monodon</name>
    <dbReference type="NCBI Taxonomy" id="40151"/>
    <lineage>
        <taxon>Eukaryota</taxon>
        <taxon>Metazoa</taxon>
        <taxon>Chordata</taxon>
        <taxon>Craniata</taxon>
        <taxon>Vertebrata</taxon>
        <taxon>Euteleostomi</taxon>
        <taxon>Mammalia</taxon>
        <taxon>Eutheria</taxon>
        <taxon>Laurasiatheria</taxon>
        <taxon>Artiodactyla</taxon>
        <taxon>Whippomorpha</taxon>
        <taxon>Cetacea</taxon>
        <taxon>Odontoceti</taxon>
        <taxon>Monodontidae</taxon>
        <taxon>Monodon</taxon>
    </lineage>
</organism>
<evidence type="ECO:0000256" key="3">
    <source>
        <dbReference type="ARBA" id="ARBA00023055"/>
    </source>
</evidence>
<evidence type="ECO:0000259" key="6">
    <source>
        <dbReference type="Pfam" id="PF25033"/>
    </source>
</evidence>
<dbReference type="InterPro" id="IPR009543">
    <property type="entry name" value="VPS13_VAB"/>
</dbReference>
<evidence type="ECO:0000259" key="8">
    <source>
        <dbReference type="Pfam" id="PF25037"/>
    </source>
</evidence>
<feature type="region of interest" description="Disordered" evidence="4">
    <location>
        <begin position="3559"/>
        <end position="3581"/>
    </location>
</feature>
<comment type="caution">
    <text evidence="9">The sequence shown here is derived from an EMBL/GenBank/DDBJ whole genome shotgun (WGS) entry which is preliminary data.</text>
</comment>
<feature type="non-terminal residue" evidence="9">
    <location>
        <position position="1"/>
    </location>
</feature>
<dbReference type="EMBL" id="RWIC01000360">
    <property type="protein sequence ID" value="TKC44904.1"/>
    <property type="molecule type" value="Genomic_DNA"/>
</dbReference>
<feature type="domain" description="Chorein N-terminal" evidence="5">
    <location>
        <begin position="169"/>
        <end position="1311"/>
    </location>
</feature>
<protein>
    <recommendedName>
        <fullName evidence="11">Vacuolar protein sorting 13 homolog C</fullName>
    </recommendedName>
</protein>
<dbReference type="GO" id="GO:0045053">
    <property type="term" value="P:protein retention in Golgi apparatus"/>
    <property type="evidence" value="ECO:0007669"/>
    <property type="project" value="TreeGrafter"/>
</dbReference>
<evidence type="ECO:0000256" key="2">
    <source>
        <dbReference type="ARBA" id="ARBA00022448"/>
    </source>
</evidence>
<dbReference type="Pfam" id="PF12624">
    <property type="entry name" value="VPS13_N"/>
    <property type="match status" value="2"/>
</dbReference>
<keyword evidence="2" id="KW-0813">Transport</keyword>
<dbReference type="Pfam" id="PF25036">
    <property type="entry name" value="VPS13_VAB"/>
    <property type="match status" value="1"/>
</dbReference>
<accession>A0A4U1F6F1</accession>
<feature type="domain" description="Chorein N-terminal" evidence="5">
    <location>
        <begin position="4"/>
        <end position="66"/>
    </location>
</feature>
<feature type="region of interest" description="Disordered" evidence="4">
    <location>
        <begin position="592"/>
        <end position="612"/>
    </location>
</feature>
<gene>
    <name evidence="9" type="ORF">EI555_003376</name>
</gene>
<evidence type="ECO:0000313" key="10">
    <source>
        <dbReference type="Proteomes" id="UP000308365"/>
    </source>
</evidence>
<evidence type="ECO:0000259" key="5">
    <source>
        <dbReference type="Pfam" id="PF12624"/>
    </source>
</evidence>
<keyword evidence="3" id="KW-0445">Lipid transport</keyword>
<dbReference type="GO" id="GO:0006869">
    <property type="term" value="P:lipid transport"/>
    <property type="evidence" value="ECO:0007669"/>
    <property type="project" value="UniProtKB-KW"/>
</dbReference>
<evidence type="ECO:0000313" key="9">
    <source>
        <dbReference type="EMBL" id="TKC44904.1"/>
    </source>
</evidence>
<dbReference type="PANTHER" id="PTHR16166:SF125">
    <property type="entry name" value="INTERMEMBRANE LIPID TRANSFER PROTEIN VPS13C"/>
    <property type="match status" value="1"/>
</dbReference>
<evidence type="ECO:0000259" key="7">
    <source>
        <dbReference type="Pfam" id="PF25036"/>
    </source>
</evidence>
<sequence>TTMVLESVVADLLNRFLGDYVENLNKSQLKLGIWGGNVALDNLQIKENALSELDVPFKVRAGQIDKPKEAKKDTLLEKLATQVIKNVQVKITDIHIKYEDDLIRLDSLSAYWNVNCFMSYPESREHILPISASAKLYMNPYAETELKTPKLDWNIEVQNIAVELTKPQVIRSGQKLRKKSTDRGEKRGGWFSGFWGKKESKKKDEESLIPETIDDLMTPEEKDKLFTAIGYSESTHNLTLPKQYVAYIVALKLVSTSVTIRENRNIPEILKIQIIGLGTQVSQRPGAQALKVEAKLEHWYITGLRQQDIVPSLVASIGDTASSLLKIEFETNPENSTADQTLVVQSQPVEVIYDAKTINAVVEFFQSNRGLDLEQITSATLMKLEEIKERTATGLTHIIETRKVLDLRINLKPSYLIVPQTGFHHEKSDLLILDFGTFQLNSKDQGLQKTSNSSLEEIMDKAYDKFDVEIKSVQLLFARADENWKKCRFQHPSTMHILQPMDFHVELAKAMVEKDIRMARFKVSGGLPLMHVRISDQKMKDMLRLINSIPLPQKLSAQSPERQVSSISITPASTKGLLGTPLLLDGVESESDDEYFDAEDGDTQTGKSMKGSDIKKVAEAPNEELINLLLKFEVKEVILEFTKQQKEEDTILVFNVTQLGTESTMRTFDLTAVTYLKKISLDYYEIQGSKKKPLHLISSSDKPGLDLLKAEYIKADKNGPSFQTSFEKTEQTLKVAFSSLNLLLHTQALLSSLNYLTTIIPSDGQNMGDTKEVQVSTEKQQKISALQKMIVSSKESDIIHFRLFAKLNAFCVIVCDEKNNIAEIKIQGLDSSLSLQSRKQSLFARLENIIVTDVDPKTVHKKAVSIMGNEVFHFNLDLYPDATEGDSYTDMSKVDSVVSLNVGCIQIVYLHKFLMSLLNFLNNFQTAKEALSAATAQAAEKAATSVKDFAQRSFRVSINIDLKAPVIVIPQSSISTNAVVVDLGLIRVHNQFSLISGEDYSDPPVIDRMDVQLTELKLSRTVIQPGISHPDIQLLHPINLEFYVNRNLAASWYHKVPVVEIKGHLESMNVNLNQDDLNLLFRILAENLGEATEDLNKVKPRVQETGETKEPLEISTLKQDMHVSQDSLTAGVEAIRSVDIINMLLKFEIKEVVITLMEKAEKKGRPLCELNVLQLGLEARVKAYDLTAEAYLKKISMQCFEFTDSKGEPLHIINSSNVTDEPLLKMLLKKADSDGPEFKTIHDSTKQRLQVSFSSLNLVLHLEALLSFMDFLSSAFPSSEPSKKESELKPLMGESRSIIAKTVSSNTSQDDVFDLKVIAELNAFNVFVCDQKYNIADIRIHGMDASISVRPKQTDMFARLKDIIVTNVDSTSIHKKAVSILGDEVFRFQMTLYPDATEGKAYADMSKVDGKLTLRVGCIQIVYVHKFFMSLLNFLNNFQTAKEALSTATVQAAERAASSMKDLAEKSFRLLMDINLKAPVIIIPQSSVSPNAVIADLGLIKVENQFSVVSVEQYSLPPVIDKMNIQLTQLKLSRTILQAGLPQHDIEILKPVNMLLSIQRNLAASWYVKIPGMEIKGKLKPMQVALSKDDLTVLMKILVENVGEASSQPSPTQSTQEAIRVRKDVSSRPDHLKEQEDGTDSKLSLDQNVTLQFDFHFESLSIILYNSDPHQESKLSFHNDSFRLGELRLHLMASSGKMFKDGSMNVNIKLKTCTLDDLREGIEKATSRMIDKKNGQDNNSSMIDISYTQDKNGSHIDAVLDKLYVCASVEFLMTVADFFIKAVPQSPENMAKESQIPLRQTALAKIKMEKDDSVRPNMTLNAKITDPEVVFVANLTKADAPALTASFRCNLCLSTSRLEQIMKASVRDLKVLACPFLREKRGENITTILQPCSLFMKKCTWASGKEDINIEVEEFIIKISPIILNTVMTIMAALSPKTKEDESKDISKETEHLWGVKSISDFNSWFLGVDMATEITENFRDIETPLIEENCAVVVQSVQVTLECGLGHRTVPLLLAESKFSGSIKNWTSLMAASADMTLEVHYYNETHAVWEPLIERVEGKRPWNLRLAVKKNPVQDKSLMPGDYFILLPEPETEVDISSGDTMNITISKSCLNVFNNLAKGFSEGTASTFDYSLKDRAPFTVTNSVGVPIKVQPNQNLRVMGSLEKSDVCDVDAGQKLELEYASTELLCQGKLSTLSRQESSLFSLTFAPHGYTEVTKVPVARPGRRLYNVWNPNASHFDSLVVQIDATEGNKVITLRSPLQIKNHFSIAFIIYKYVKNVKLLERIGVARPEEEFHVPLDSYRCQLFIQPAGILENQYKESTTYISWKEELHRSREVKCMLQCPSTEVNFLPLIVNTIAVPDELTYICTHRKDWDPAYIIHLYPTVTLRNFLPYSLRYLLEGTAETHELAEGSAANVLHSRISGEIMELVLVKYQGKNWNGHFRICDTLPEFFLVYFSSDSTEAMTVDLSIHVKRIGSQMELSIFSPYWLINKTSRVLQYRSEEIHVKHPADFRDIILFSFKKKNIFSKNKVQLKISTSSWSSGFSLDTVGNYGCVKCPANNMEYLVGVSIKMSSFNLTRIVTLTPFYTIVNKSSLELEVGEIAPDGSMPTNKWNYIASSEYLPFWPEKFSGKLCVRVVGYEGSSKPFFYNQQDNGTLLSLEDLNGGILVDVDTAPHSTVISFSDYHEGSAPALIVNHTPWNILTYKQSGSQEEMVLLPRQVRLFAWADPTGTRKLIWSYAANAGEHDLLKDECGQFPYDANIQIHWVSFLDGRQRVLLFTDDVALVSKALQAEEMEQANHEITFSLHSLGLSLVNNENKQEVSSGVVWEMKPKQKWKPFSQKQIILLEKSYKKYVESRDLGWIKLDDNFEVNFGKDPMEMRLPVRCPIKRDFLSGIQVEFKQSPHQRSLRARLYWLQVDSQLPGTVFPVVFHPVAPPKSIALDSEPKPFIDVSVITRFNEYSKVLQFKYFMVLIQEMALKVDQGFLGAITALFTPTADPEAERKWTELIQEDSDAINTELVETSVTDTSILSFFELFHISPIKLHLSLSLGSGDEESDQENKEMIPIHSVNLLLKSIGATLTDVDDLIFKLAYYEIRYQFYNRDQLMWSVVRHYSEQFLKQMYVLVLGLDVLGNPFGLIRGLSEGFEALFYEPFQGAVQGPEEFAEGLVIGVRSLFGHTVGGAAGVVSRITGSVGKGLAAITMDKEYQQKRREEMGRQPKDFGDSLAKGGKGFLRGVLGGVTGIITKPVEGAKKEGAAGFFKGIGKGLVGAVARPTGGIIDMASSTFQGIQRVAESTEEVTRLRSPRLIHEDGIIRPYDRQESEGYDLFENHIKKLEGETYRYHCVILGRKRTNLMVTNRRVLCIKEVEILGHVSVDWQYPFEDFVQSPIVDGNLLKISVEKQGLLQKRDSANQGCVQKIYLQDITTAETSQSKEKGTDLQGEDGDGDVTDLTVRGLADWMELTLRWFCGDWEDTKEERQVCREGAQQPAVQVLQVGVFSHPGPRRQLGPATDLGGFWVQPGVQGSLKREQKDLCFQNISVGRERGDGVLDSEAVEEALGRSSEWPNREGRSPTGPTEAGKEALGFYLLQFCQALDATKLQSLKESVTFRNTEGPFSCQQDYRVSGDALESWSELPFLGEPQVGEPHVAFQGLQWAVGDEPGGDGEGLEVCEIMLCTLSPGLGTALDKRRGNCRLILIQGFDPLIPSISPGFSTHYDYFKIALEEYVSSVNYNLVVKSTLKLALLLRTFPPKELMRRERAAGWDLPARIGPLSDLDKVPQKEPRAVGLKGVRGWGAGRIEDGGSHVLGDSGWGLKPRTSTCWS</sequence>
<dbReference type="Pfam" id="PF25037">
    <property type="entry name" value="VPS13_C"/>
    <property type="match status" value="1"/>
</dbReference>
<dbReference type="Proteomes" id="UP000308365">
    <property type="component" value="Unassembled WGS sequence"/>
</dbReference>
<dbReference type="InterPro" id="IPR026847">
    <property type="entry name" value="VPS13"/>
</dbReference>
<dbReference type="InterPro" id="IPR026854">
    <property type="entry name" value="VPS13_N"/>
</dbReference>
<dbReference type="PANTHER" id="PTHR16166">
    <property type="entry name" value="VACUOLAR PROTEIN SORTING-ASSOCIATED PROTEIN VPS13"/>
    <property type="match status" value="1"/>
</dbReference>
<dbReference type="Pfam" id="PF25033">
    <property type="entry name" value="VPS13_M"/>
    <property type="match status" value="1"/>
</dbReference>
<feature type="compositionally biased region" description="Acidic residues" evidence="4">
    <location>
        <begin position="592"/>
        <end position="602"/>
    </location>
</feature>
<dbReference type="InterPro" id="IPR056748">
    <property type="entry name" value="VPS13-like_C"/>
</dbReference>
<feature type="domain" description="Intermembrane lipid transfer protein VPS13-like C-terminal" evidence="8">
    <location>
        <begin position="3305"/>
        <end position="3410"/>
    </location>
</feature>
<feature type="compositionally biased region" description="Basic and acidic residues" evidence="4">
    <location>
        <begin position="1619"/>
        <end position="1640"/>
    </location>
</feature>
<dbReference type="GO" id="GO:0007005">
    <property type="term" value="P:mitochondrion organization"/>
    <property type="evidence" value="ECO:0007669"/>
    <property type="project" value="TreeGrafter"/>
</dbReference>
<evidence type="ECO:0008006" key="11">
    <source>
        <dbReference type="Google" id="ProtNLM"/>
    </source>
</evidence>
<dbReference type="GO" id="GO:0006623">
    <property type="term" value="P:protein targeting to vacuole"/>
    <property type="evidence" value="ECO:0007669"/>
    <property type="project" value="TreeGrafter"/>
</dbReference>
<evidence type="ECO:0000256" key="1">
    <source>
        <dbReference type="ARBA" id="ARBA00006545"/>
    </source>
</evidence>
<reference evidence="10" key="1">
    <citation type="journal article" date="2019" name="IScience">
        <title>Narwhal Genome Reveals Long-Term Low Genetic Diversity despite Current Large Abundance Size.</title>
        <authorList>
            <person name="Westbury M.V."/>
            <person name="Petersen B."/>
            <person name="Garde E."/>
            <person name="Heide-Jorgensen M.P."/>
            <person name="Lorenzen E.D."/>
        </authorList>
    </citation>
    <scope>NUCLEOTIDE SEQUENCE [LARGE SCALE GENOMIC DNA]</scope>
</reference>
<name>A0A4U1F6F1_MONMO</name>
<feature type="domain" description="VPS13-like middle region" evidence="6">
    <location>
        <begin position="1327"/>
        <end position="2124"/>
    </location>
</feature>
<feature type="compositionally biased region" description="Low complexity" evidence="4">
    <location>
        <begin position="1606"/>
        <end position="1616"/>
    </location>
</feature>
<feature type="domain" description="Vacuolar protein sorting-associated protein 13 VPS13 adaptor binding" evidence="7">
    <location>
        <begin position="2199"/>
        <end position="2733"/>
    </location>
</feature>
<feature type="region of interest" description="Disordered" evidence="4">
    <location>
        <begin position="1605"/>
        <end position="1643"/>
    </location>
</feature>
<dbReference type="InterPro" id="IPR056747">
    <property type="entry name" value="VPS13-like_M"/>
</dbReference>